<keyword evidence="1" id="KW-0812">Transmembrane</keyword>
<dbReference type="InterPro" id="IPR005069">
    <property type="entry name" value="Nucl-diP-sugar_transferase"/>
</dbReference>
<organism evidence="3 4">
    <name type="scientific">Saponaria officinalis</name>
    <name type="common">Common soapwort</name>
    <name type="synonym">Lychnis saponaria</name>
    <dbReference type="NCBI Taxonomy" id="3572"/>
    <lineage>
        <taxon>Eukaryota</taxon>
        <taxon>Viridiplantae</taxon>
        <taxon>Streptophyta</taxon>
        <taxon>Embryophyta</taxon>
        <taxon>Tracheophyta</taxon>
        <taxon>Spermatophyta</taxon>
        <taxon>Magnoliopsida</taxon>
        <taxon>eudicotyledons</taxon>
        <taxon>Gunneridae</taxon>
        <taxon>Pentapetalae</taxon>
        <taxon>Caryophyllales</taxon>
        <taxon>Caryophyllaceae</taxon>
        <taxon>Caryophylleae</taxon>
        <taxon>Saponaria</taxon>
    </lineage>
</organism>
<protein>
    <recommendedName>
        <fullName evidence="2">Nucleotide-diphospho-sugar transferase domain-containing protein</fullName>
    </recommendedName>
</protein>
<gene>
    <name evidence="3" type="ORF">RND81_14G185400</name>
</gene>
<proteinExistence type="predicted"/>
<dbReference type="EMBL" id="JBDFQZ010000014">
    <property type="protein sequence ID" value="KAK9666447.1"/>
    <property type="molecule type" value="Genomic_DNA"/>
</dbReference>
<dbReference type="PANTHER" id="PTHR46038:SF13">
    <property type="entry name" value="GLYCOSYLTRANSFERASE"/>
    <property type="match status" value="1"/>
</dbReference>
<dbReference type="Proteomes" id="UP001443914">
    <property type="component" value="Unassembled WGS sequence"/>
</dbReference>
<dbReference type="InterPro" id="IPR044821">
    <property type="entry name" value="At1g28695/At4g15970-like"/>
</dbReference>
<evidence type="ECO:0000259" key="2">
    <source>
        <dbReference type="Pfam" id="PF03407"/>
    </source>
</evidence>
<evidence type="ECO:0000256" key="1">
    <source>
        <dbReference type="SAM" id="Phobius"/>
    </source>
</evidence>
<comment type="caution">
    <text evidence="3">The sequence shown here is derived from an EMBL/GenBank/DDBJ whole genome shotgun (WGS) entry which is preliminary data.</text>
</comment>
<keyword evidence="4" id="KW-1185">Reference proteome</keyword>
<name>A0AAW1GU93_SAPOF</name>
<dbReference type="EMBL" id="JBDFQZ010000014">
    <property type="protein sequence ID" value="KAK9666448.1"/>
    <property type="molecule type" value="Genomic_DNA"/>
</dbReference>
<sequence>MEDGKNWSNHTMTVDFSSPTKPLDYTRVLKMAVLCSTVVIAFLVLSCASYNNFGQSFPTLYGLKYNISSSNSSSLVHNETVVKDKYYELKKVLKAAATEEKTVIITTLNEAWAAPNSVFDLFLQSFKVGNDTAKLLRHLVVIAVDDKAYERCINTVSHCYLLKSNQSTQMAHEAIFMTPIYMDMMWDRLAFLQTILSLGYNFVFTDTDVMWFRSPFPQFIPYSDIQTSCDVFNGQQFNLTNFPNNGFVFVRSNRRAIKFYKFWVSSRHTYPGLNEQEVFNQIKDGPFAKTIRIRIRFLSTDYFGGYCSPSKDFNKVCTMHANCCIGLDRKIADLNTTIEDWNNYFHSNRRTSQPSYWRVPHKCLM</sequence>
<reference evidence="3 4" key="1">
    <citation type="submission" date="2024-03" db="EMBL/GenBank/DDBJ databases">
        <title>WGS assembly of Saponaria officinalis var. Norfolk2.</title>
        <authorList>
            <person name="Jenkins J."/>
            <person name="Shu S."/>
            <person name="Grimwood J."/>
            <person name="Barry K."/>
            <person name="Goodstein D."/>
            <person name="Schmutz J."/>
            <person name="Leebens-Mack J."/>
            <person name="Osbourn A."/>
        </authorList>
    </citation>
    <scope>NUCLEOTIDE SEQUENCE [LARGE SCALE GENOMIC DNA]</scope>
    <source>
        <strain evidence="4">cv. Norfolk2</strain>
        <strain evidence="3">JIC</strain>
        <tissue evidence="3">Leaf</tissue>
    </source>
</reference>
<evidence type="ECO:0000313" key="4">
    <source>
        <dbReference type="Proteomes" id="UP001443914"/>
    </source>
</evidence>
<feature type="domain" description="Nucleotide-diphospho-sugar transferase" evidence="2">
    <location>
        <begin position="135"/>
        <end position="334"/>
    </location>
</feature>
<dbReference type="AlphaFoldDB" id="A0AAW1GU93"/>
<feature type="transmembrane region" description="Helical" evidence="1">
    <location>
        <begin position="31"/>
        <end position="51"/>
    </location>
</feature>
<keyword evidence="1" id="KW-1133">Transmembrane helix</keyword>
<accession>A0AAW1GU93</accession>
<evidence type="ECO:0000313" key="3">
    <source>
        <dbReference type="EMBL" id="KAK9666448.1"/>
    </source>
</evidence>
<keyword evidence="1" id="KW-0472">Membrane</keyword>
<dbReference type="PANTHER" id="PTHR46038">
    <property type="entry name" value="EXPRESSED PROTEIN-RELATED"/>
    <property type="match status" value="1"/>
</dbReference>
<dbReference type="Pfam" id="PF03407">
    <property type="entry name" value="Nucleotid_trans"/>
    <property type="match status" value="1"/>
</dbReference>